<protein>
    <submittedName>
        <fullName evidence="1">Uncharacterized protein</fullName>
    </submittedName>
</protein>
<name>A0A371GYM4_MUCPR</name>
<proteinExistence type="predicted"/>
<gene>
    <name evidence="1" type="ORF">CR513_21776</name>
</gene>
<feature type="non-terminal residue" evidence="1">
    <location>
        <position position="1"/>
    </location>
</feature>
<comment type="caution">
    <text evidence="1">The sequence shown here is derived from an EMBL/GenBank/DDBJ whole genome shotgun (WGS) entry which is preliminary data.</text>
</comment>
<dbReference type="InterPro" id="IPR043502">
    <property type="entry name" value="DNA/RNA_pol_sf"/>
</dbReference>
<keyword evidence="2" id="KW-1185">Reference proteome</keyword>
<dbReference type="SUPFAM" id="SSF56672">
    <property type="entry name" value="DNA/RNA polymerases"/>
    <property type="match status" value="1"/>
</dbReference>
<reference evidence="1" key="1">
    <citation type="submission" date="2018-05" db="EMBL/GenBank/DDBJ databases">
        <title>Draft genome of Mucuna pruriens seed.</title>
        <authorList>
            <person name="Nnadi N.E."/>
            <person name="Vos R."/>
            <person name="Hasami M.H."/>
            <person name="Devisetty U.K."/>
            <person name="Aguiy J.C."/>
        </authorList>
    </citation>
    <scope>NUCLEOTIDE SEQUENCE [LARGE SCALE GENOMIC DNA]</scope>
    <source>
        <strain evidence="1">JCA_2017</strain>
    </source>
</reference>
<organism evidence="1 2">
    <name type="scientific">Mucuna pruriens</name>
    <name type="common">Velvet bean</name>
    <name type="synonym">Dolichos pruriens</name>
    <dbReference type="NCBI Taxonomy" id="157652"/>
    <lineage>
        <taxon>Eukaryota</taxon>
        <taxon>Viridiplantae</taxon>
        <taxon>Streptophyta</taxon>
        <taxon>Embryophyta</taxon>
        <taxon>Tracheophyta</taxon>
        <taxon>Spermatophyta</taxon>
        <taxon>Magnoliopsida</taxon>
        <taxon>eudicotyledons</taxon>
        <taxon>Gunneridae</taxon>
        <taxon>Pentapetalae</taxon>
        <taxon>rosids</taxon>
        <taxon>fabids</taxon>
        <taxon>Fabales</taxon>
        <taxon>Fabaceae</taxon>
        <taxon>Papilionoideae</taxon>
        <taxon>50 kb inversion clade</taxon>
        <taxon>NPAAA clade</taxon>
        <taxon>indigoferoid/millettioid clade</taxon>
        <taxon>Phaseoleae</taxon>
        <taxon>Mucuna</taxon>
    </lineage>
</organism>
<sequence>MCLVVDSLLYQNQKRFKRKSPNSLTKSWQGRVSPCAVAVILVPKKDHTWHMCMGYRPINAIISRYKYLIPCIDELHDRGFTQLLPHQLAGIKFRVDFRFSSRLPTKIVKPVLIVLVYHLSTLLYAIVTQQADYSAGIVNNRLELEATYIIKNKVQTQGVNSIRLPRRLPWSNDDGSPLLAKTLRIKSTRVRWQAKQSPLTTLGLSILDLRFLNREKHQ</sequence>
<dbReference type="OrthoDB" id="7756796at2759"/>
<dbReference type="EMBL" id="QJKJ01004066">
    <property type="protein sequence ID" value="RDX95672.1"/>
    <property type="molecule type" value="Genomic_DNA"/>
</dbReference>
<dbReference type="Proteomes" id="UP000257109">
    <property type="component" value="Unassembled WGS sequence"/>
</dbReference>
<evidence type="ECO:0000313" key="1">
    <source>
        <dbReference type="EMBL" id="RDX95672.1"/>
    </source>
</evidence>
<accession>A0A371GYM4</accession>
<evidence type="ECO:0000313" key="2">
    <source>
        <dbReference type="Proteomes" id="UP000257109"/>
    </source>
</evidence>
<dbReference type="Gene3D" id="3.10.10.10">
    <property type="entry name" value="HIV Type 1 Reverse Transcriptase, subunit A, domain 1"/>
    <property type="match status" value="1"/>
</dbReference>
<dbReference type="AlphaFoldDB" id="A0A371GYM4"/>